<dbReference type="AlphaFoldDB" id="A0A437RAH9"/>
<protein>
    <submittedName>
        <fullName evidence="11">Phosphoethanolamine--lipid A transferase</fullName>
    </submittedName>
</protein>
<evidence type="ECO:0000256" key="6">
    <source>
        <dbReference type="ARBA" id="ARBA00022989"/>
    </source>
</evidence>
<dbReference type="SUPFAM" id="SSF53649">
    <property type="entry name" value="Alkaline phosphatase-like"/>
    <property type="match status" value="1"/>
</dbReference>
<dbReference type="OrthoDB" id="9786870at2"/>
<dbReference type="CDD" id="cd16017">
    <property type="entry name" value="LptA"/>
    <property type="match status" value="1"/>
</dbReference>
<dbReference type="Pfam" id="PF00884">
    <property type="entry name" value="Sulfatase"/>
    <property type="match status" value="1"/>
</dbReference>
<evidence type="ECO:0000256" key="7">
    <source>
        <dbReference type="ARBA" id="ARBA00023136"/>
    </source>
</evidence>
<feature type="transmembrane region" description="Helical" evidence="8">
    <location>
        <begin position="80"/>
        <end position="100"/>
    </location>
</feature>
<dbReference type="NCBIfam" id="NF028537">
    <property type="entry name" value="P_eth_NH2_trans"/>
    <property type="match status" value="1"/>
</dbReference>
<keyword evidence="7 8" id="KW-0472">Membrane</keyword>
<comment type="caution">
    <text evidence="11">The sequence shown here is derived from an EMBL/GenBank/DDBJ whole genome shotgun (WGS) entry which is preliminary data.</text>
</comment>
<keyword evidence="5 8" id="KW-0812">Transmembrane</keyword>
<gene>
    <name evidence="11" type="ORF">EOE66_19090</name>
</gene>
<evidence type="ECO:0000256" key="2">
    <source>
        <dbReference type="ARBA" id="ARBA00022475"/>
    </source>
</evidence>
<dbReference type="GO" id="GO:0005886">
    <property type="term" value="C:plasma membrane"/>
    <property type="evidence" value="ECO:0007669"/>
    <property type="project" value="UniProtKB-SubCell"/>
</dbReference>
<evidence type="ECO:0000256" key="4">
    <source>
        <dbReference type="ARBA" id="ARBA00022679"/>
    </source>
</evidence>
<evidence type="ECO:0000259" key="9">
    <source>
        <dbReference type="Pfam" id="PF00884"/>
    </source>
</evidence>
<keyword evidence="6 8" id="KW-1133">Transmembrane helix</keyword>
<feature type="transmembrane region" description="Helical" evidence="8">
    <location>
        <begin position="49"/>
        <end position="68"/>
    </location>
</feature>
<keyword evidence="12" id="KW-1185">Reference proteome</keyword>
<name>A0A437RAH9_9BURK</name>
<feature type="transmembrane region" description="Helical" evidence="8">
    <location>
        <begin position="112"/>
        <end position="133"/>
    </location>
</feature>
<feature type="transmembrane region" description="Helical" evidence="8">
    <location>
        <begin position="192"/>
        <end position="210"/>
    </location>
</feature>
<dbReference type="GO" id="GO:0009244">
    <property type="term" value="P:lipopolysaccharide core region biosynthetic process"/>
    <property type="evidence" value="ECO:0007669"/>
    <property type="project" value="TreeGrafter"/>
</dbReference>
<dbReference type="Pfam" id="PF08019">
    <property type="entry name" value="EptA_B_N"/>
    <property type="match status" value="1"/>
</dbReference>
<sequence>MPLPFSLPASLSSLLSRPGRPRPAAALGSAASAAPPPASPWRPSLSTHGLVVLAALYFTATANLPFLARALADRSAADPAAWGFGAALALGVTALQVLLLGLLCTRWTAKPVLAVLLVVAAVASHYSAVYGTYLDPSMVRNLLRTHPAEAVELLSPALALQVLLQAGLPLWLLWRLRLRPQPWPRALGRRAALLVGAVLVMLLAVLAVFQPLSSLMRNQRELRYLIAPVNVLWSAGAVLVRDTRTAARPRQPIGLDAQAGPSWATRKRPLLVVMVVGETARAADWGLNPGSTANTTPELARWQGSGGLVNFPSVKTCGTDTETSLPCMFAPVGRRDYDEGRIRGQQSLLHVLARAGVAVHWRDNQSGCKGVCEGLSNETLAAANTPALCPEGRCLDEALLADLPQRLQQAQGTQLLVLHMLGSHGPSYYRRYPPAFAANLPDCRHDELRRCSVEKVHNAYLNSLRYTDHVLAQALQMLKAQEDRVDTALVYVSDHGESLGEHGLFLHGMPYAIAPEGQTRVPMVAWASAGLAPAIGVQPACLQGAWQAAAQAGGVAHDHLFHTLLGLLDVRTALHAPAWDLTQACRPAAGTAPATP</sequence>
<dbReference type="InterPro" id="IPR000917">
    <property type="entry name" value="Sulfatase_N"/>
</dbReference>
<keyword evidence="2" id="KW-1003">Cell membrane</keyword>
<comment type="subcellular location">
    <subcellularLocation>
        <location evidence="1">Cell inner membrane</location>
        <topology evidence="1">Multi-pass membrane protein</topology>
    </subcellularLocation>
</comment>
<keyword evidence="3" id="KW-0997">Cell inner membrane</keyword>
<evidence type="ECO:0000256" key="5">
    <source>
        <dbReference type="ARBA" id="ARBA00022692"/>
    </source>
</evidence>
<dbReference type="GO" id="GO:0016776">
    <property type="term" value="F:phosphotransferase activity, phosphate group as acceptor"/>
    <property type="evidence" value="ECO:0007669"/>
    <property type="project" value="TreeGrafter"/>
</dbReference>
<dbReference type="PANTHER" id="PTHR30443:SF0">
    <property type="entry name" value="PHOSPHOETHANOLAMINE TRANSFERASE EPTA"/>
    <property type="match status" value="1"/>
</dbReference>
<dbReference type="Proteomes" id="UP000285575">
    <property type="component" value="Unassembled WGS sequence"/>
</dbReference>
<dbReference type="EMBL" id="SACR01000006">
    <property type="protein sequence ID" value="RVU43779.1"/>
    <property type="molecule type" value="Genomic_DNA"/>
</dbReference>
<dbReference type="RefSeq" id="WP_128230338.1">
    <property type="nucleotide sequence ID" value="NZ_SACR01000006.1"/>
</dbReference>
<dbReference type="InterPro" id="IPR058130">
    <property type="entry name" value="PEA_transf_C"/>
</dbReference>
<organism evidence="11 12">
    <name type="scientific">Rubrivivax rivuli</name>
    <dbReference type="NCBI Taxonomy" id="1862385"/>
    <lineage>
        <taxon>Bacteria</taxon>
        <taxon>Pseudomonadati</taxon>
        <taxon>Pseudomonadota</taxon>
        <taxon>Betaproteobacteria</taxon>
        <taxon>Burkholderiales</taxon>
        <taxon>Sphaerotilaceae</taxon>
        <taxon>Rubrivivax</taxon>
    </lineage>
</organism>
<dbReference type="InterPro" id="IPR017850">
    <property type="entry name" value="Alkaline_phosphatase_core_sf"/>
</dbReference>
<evidence type="ECO:0000313" key="12">
    <source>
        <dbReference type="Proteomes" id="UP000285575"/>
    </source>
</evidence>
<dbReference type="PANTHER" id="PTHR30443">
    <property type="entry name" value="INNER MEMBRANE PROTEIN"/>
    <property type="match status" value="1"/>
</dbReference>
<feature type="domain" description="Phosphoethanolamine transferase N-terminal" evidence="10">
    <location>
        <begin position="93"/>
        <end position="241"/>
    </location>
</feature>
<evidence type="ECO:0000256" key="8">
    <source>
        <dbReference type="SAM" id="Phobius"/>
    </source>
</evidence>
<evidence type="ECO:0000256" key="1">
    <source>
        <dbReference type="ARBA" id="ARBA00004429"/>
    </source>
</evidence>
<dbReference type="InterPro" id="IPR012549">
    <property type="entry name" value="EptA-like_N"/>
</dbReference>
<evidence type="ECO:0000259" key="10">
    <source>
        <dbReference type="Pfam" id="PF08019"/>
    </source>
</evidence>
<accession>A0A437RAH9</accession>
<keyword evidence="4 11" id="KW-0808">Transferase</keyword>
<evidence type="ECO:0000256" key="3">
    <source>
        <dbReference type="ARBA" id="ARBA00022519"/>
    </source>
</evidence>
<dbReference type="Gene3D" id="3.40.720.10">
    <property type="entry name" value="Alkaline Phosphatase, subunit A"/>
    <property type="match status" value="1"/>
</dbReference>
<dbReference type="InterPro" id="IPR040423">
    <property type="entry name" value="PEA_transferase"/>
</dbReference>
<feature type="domain" description="Sulfatase N-terminal" evidence="9">
    <location>
        <begin position="272"/>
        <end position="570"/>
    </location>
</feature>
<evidence type="ECO:0000313" key="11">
    <source>
        <dbReference type="EMBL" id="RVU43779.1"/>
    </source>
</evidence>
<reference evidence="11 12" key="1">
    <citation type="submission" date="2019-01" db="EMBL/GenBank/DDBJ databases">
        <authorList>
            <person name="Chen W.-M."/>
        </authorList>
    </citation>
    <scope>NUCLEOTIDE SEQUENCE [LARGE SCALE GENOMIC DNA]</scope>
    <source>
        <strain evidence="11 12">KYPY4</strain>
    </source>
</reference>
<proteinExistence type="predicted"/>